<dbReference type="GO" id="GO:0015031">
    <property type="term" value="P:protein transport"/>
    <property type="evidence" value="ECO:0007669"/>
    <property type="project" value="UniProtKB-KW"/>
</dbReference>
<dbReference type="PANTHER" id="PTHR13050">
    <property type="entry name" value="USE1-LIKE PROTEIN"/>
    <property type="match status" value="1"/>
</dbReference>
<evidence type="ECO:0000256" key="1">
    <source>
        <dbReference type="ARBA" id="ARBA00004163"/>
    </source>
</evidence>
<name>A0A1B6K5L5_9HEMI</name>
<keyword evidence="8" id="KW-0653">Protein transport</keyword>
<dbReference type="AlphaFoldDB" id="A0A1B6K5L5"/>
<evidence type="ECO:0000256" key="6">
    <source>
        <dbReference type="ARBA" id="ARBA00022824"/>
    </source>
</evidence>
<dbReference type="GO" id="GO:0031201">
    <property type="term" value="C:SNARE complex"/>
    <property type="evidence" value="ECO:0007669"/>
    <property type="project" value="TreeGrafter"/>
</dbReference>
<sequence length="237" mass="27885">MGRSRLETNFRRLLARCEIMAKEYSSDDWRLEKFISTLEEMLVELEKTHTSPGKETLSSYMRRIDFLKGLMDTTKMTNPVEKVVASQLLSPLPDSISKETHQKTVTKYTKELRDELLGEKDGLRQRQSMSSSEDMDALLKYHHNMHEKIAENMLSLAKNMKEKSQLAGEIIKRDIETVDKSSNLAEKNFSQLKVESERLQEHSRRAWKCWMWVMLVVVIVIFINMVLFMKVMKKRKY</sequence>
<evidence type="ECO:0000256" key="5">
    <source>
        <dbReference type="ARBA" id="ARBA00022692"/>
    </source>
</evidence>
<evidence type="ECO:0000256" key="9">
    <source>
        <dbReference type="ARBA" id="ARBA00022989"/>
    </source>
</evidence>
<dbReference type="GO" id="GO:0005484">
    <property type="term" value="F:SNAP receptor activity"/>
    <property type="evidence" value="ECO:0007669"/>
    <property type="project" value="TreeGrafter"/>
</dbReference>
<accession>A0A1B6K5L5</accession>
<comment type="similarity">
    <text evidence="2">Belongs to the USE1 family.</text>
</comment>
<evidence type="ECO:0000256" key="7">
    <source>
        <dbReference type="ARBA" id="ARBA00022892"/>
    </source>
</evidence>
<evidence type="ECO:0000256" key="3">
    <source>
        <dbReference type="ARBA" id="ARBA00015843"/>
    </source>
</evidence>
<dbReference type="CDD" id="cd15860">
    <property type="entry name" value="SNARE_USE1"/>
    <property type="match status" value="1"/>
</dbReference>
<keyword evidence="4" id="KW-0813">Transport</keyword>
<dbReference type="GO" id="GO:0006890">
    <property type="term" value="P:retrograde vesicle-mediated transport, Golgi to endoplasmic reticulum"/>
    <property type="evidence" value="ECO:0007669"/>
    <property type="project" value="TreeGrafter"/>
</dbReference>
<dbReference type="InterPro" id="IPR019150">
    <property type="entry name" value="Vesicle_transport_protein_Use1"/>
</dbReference>
<keyword evidence="10 12" id="KW-0472">Membrane</keyword>
<evidence type="ECO:0000256" key="8">
    <source>
        <dbReference type="ARBA" id="ARBA00022927"/>
    </source>
</evidence>
<evidence type="ECO:0000256" key="4">
    <source>
        <dbReference type="ARBA" id="ARBA00022448"/>
    </source>
</evidence>
<evidence type="ECO:0000256" key="11">
    <source>
        <dbReference type="ARBA" id="ARBA00032711"/>
    </source>
</evidence>
<keyword evidence="5 12" id="KW-0812">Transmembrane</keyword>
<comment type="subcellular location">
    <subcellularLocation>
        <location evidence="1">Endoplasmic reticulum membrane</location>
        <topology evidence="1">Single-pass type IV membrane protein</topology>
    </subcellularLocation>
</comment>
<evidence type="ECO:0000256" key="10">
    <source>
        <dbReference type="ARBA" id="ARBA00023136"/>
    </source>
</evidence>
<proteinExistence type="inferred from homology"/>
<gene>
    <name evidence="13" type="ORF">g.12718</name>
</gene>
<reference evidence="13" key="1">
    <citation type="submission" date="2015-11" db="EMBL/GenBank/DDBJ databases">
        <title>De novo transcriptome assembly of four potential Pierce s Disease insect vectors from Arizona vineyards.</title>
        <authorList>
            <person name="Tassone E.E."/>
        </authorList>
    </citation>
    <scope>NUCLEOTIDE SEQUENCE</scope>
</reference>
<keyword evidence="6" id="KW-0256">Endoplasmic reticulum</keyword>
<keyword evidence="9 12" id="KW-1133">Transmembrane helix</keyword>
<evidence type="ECO:0000256" key="12">
    <source>
        <dbReference type="SAM" id="Phobius"/>
    </source>
</evidence>
<dbReference type="Pfam" id="PF09753">
    <property type="entry name" value="Use1"/>
    <property type="match status" value="1"/>
</dbReference>
<dbReference type="EMBL" id="GECU01000969">
    <property type="protein sequence ID" value="JAT06738.1"/>
    <property type="molecule type" value="Transcribed_RNA"/>
</dbReference>
<protein>
    <recommendedName>
        <fullName evidence="3">Vesicle transport protein USE1</fullName>
    </recommendedName>
    <alternativeName>
        <fullName evidence="11">USE1-like protein</fullName>
    </alternativeName>
</protein>
<organism evidence="13">
    <name type="scientific">Homalodisca liturata</name>
    <dbReference type="NCBI Taxonomy" id="320908"/>
    <lineage>
        <taxon>Eukaryota</taxon>
        <taxon>Metazoa</taxon>
        <taxon>Ecdysozoa</taxon>
        <taxon>Arthropoda</taxon>
        <taxon>Hexapoda</taxon>
        <taxon>Insecta</taxon>
        <taxon>Pterygota</taxon>
        <taxon>Neoptera</taxon>
        <taxon>Paraneoptera</taxon>
        <taxon>Hemiptera</taxon>
        <taxon>Auchenorrhyncha</taxon>
        <taxon>Membracoidea</taxon>
        <taxon>Cicadellidae</taxon>
        <taxon>Cicadellinae</taxon>
        <taxon>Proconiini</taxon>
        <taxon>Homalodisca</taxon>
    </lineage>
</organism>
<evidence type="ECO:0000256" key="2">
    <source>
        <dbReference type="ARBA" id="ARBA00007891"/>
    </source>
</evidence>
<keyword evidence="7" id="KW-0931">ER-Golgi transport</keyword>
<feature type="transmembrane region" description="Helical" evidence="12">
    <location>
        <begin position="210"/>
        <end position="229"/>
    </location>
</feature>
<dbReference type="GO" id="GO:0005789">
    <property type="term" value="C:endoplasmic reticulum membrane"/>
    <property type="evidence" value="ECO:0007669"/>
    <property type="project" value="UniProtKB-SubCell"/>
</dbReference>
<dbReference type="PANTHER" id="PTHR13050:SF7">
    <property type="entry name" value="VESICLE TRANSPORT PROTEIN USE1"/>
    <property type="match status" value="1"/>
</dbReference>
<evidence type="ECO:0000313" key="13">
    <source>
        <dbReference type="EMBL" id="JAT06738.1"/>
    </source>
</evidence>